<dbReference type="eggNOG" id="ENOG502R41B">
    <property type="taxonomic scope" value="Eukaryota"/>
</dbReference>
<feature type="domain" description="TIR" evidence="5">
    <location>
        <begin position="22"/>
        <end position="157"/>
    </location>
</feature>
<accession>A0A251MRP2</accession>
<dbReference type="GO" id="GO:0007165">
    <property type="term" value="P:signal transduction"/>
    <property type="evidence" value="ECO:0007669"/>
    <property type="project" value="InterPro"/>
</dbReference>
<dbReference type="SUPFAM" id="SSF52058">
    <property type="entry name" value="L domain-like"/>
    <property type="match status" value="1"/>
</dbReference>
<dbReference type="InterPro" id="IPR044974">
    <property type="entry name" value="Disease_R_plants"/>
</dbReference>
<dbReference type="EMBL" id="CM007658">
    <property type="protein sequence ID" value="ONH89912.1"/>
    <property type="molecule type" value="Genomic_DNA"/>
</dbReference>
<dbReference type="GO" id="GO:0006952">
    <property type="term" value="P:defense response"/>
    <property type="evidence" value="ECO:0007669"/>
    <property type="project" value="InterPro"/>
</dbReference>
<dbReference type="Pfam" id="PF07725">
    <property type="entry name" value="LRR_3"/>
    <property type="match status" value="1"/>
</dbReference>
<dbReference type="InterPro" id="IPR011713">
    <property type="entry name" value="Leu-rich_rpt_3"/>
</dbReference>
<dbReference type="Pfam" id="PF01582">
    <property type="entry name" value="TIR"/>
    <property type="match status" value="1"/>
</dbReference>
<dbReference type="InterPro" id="IPR000157">
    <property type="entry name" value="TIR_dom"/>
</dbReference>
<organism evidence="6 7">
    <name type="scientific">Prunus persica</name>
    <name type="common">Peach</name>
    <name type="synonym">Amygdalus persica</name>
    <dbReference type="NCBI Taxonomy" id="3760"/>
    <lineage>
        <taxon>Eukaryota</taxon>
        <taxon>Viridiplantae</taxon>
        <taxon>Streptophyta</taxon>
        <taxon>Embryophyta</taxon>
        <taxon>Tracheophyta</taxon>
        <taxon>Spermatophyta</taxon>
        <taxon>Magnoliopsida</taxon>
        <taxon>eudicotyledons</taxon>
        <taxon>Gunneridae</taxon>
        <taxon>Pentapetalae</taxon>
        <taxon>rosids</taxon>
        <taxon>fabids</taxon>
        <taxon>Rosales</taxon>
        <taxon>Rosaceae</taxon>
        <taxon>Amygdaloideae</taxon>
        <taxon>Amygdaleae</taxon>
        <taxon>Prunus</taxon>
    </lineage>
</organism>
<dbReference type="Gene3D" id="3.80.10.10">
    <property type="entry name" value="Ribonuclease Inhibitor"/>
    <property type="match status" value="2"/>
</dbReference>
<evidence type="ECO:0000256" key="2">
    <source>
        <dbReference type="ARBA" id="ARBA00022737"/>
    </source>
</evidence>
<evidence type="ECO:0000313" key="6">
    <source>
        <dbReference type="EMBL" id="ONH89912.1"/>
    </source>
</evidence>
<dbReference type="PROSITE" id="PS50104">
    <property type="entry name" value="TIR"/>
    <property type="match status" value="1"/>
</dbReference>
<dbReference type="PRINTS" id="PR00364">
    <property type="entry name" value="DISEASERSIST"/>
</dbReference>
<dbReference type="AlphaFoldDB" id="A0A251MRP2"/>
<protein>
    <recommendedName>
        <fullName evidence="5">TIR domain-containing protein</fullName>
    </recommendedName>
</protein>
<evidence type="ECO:0000256" key="4">
    <source>
        <dbReference type="SAM" id="Phobius"/>
    </source>
</evidence>
<keyword evidence="4" id="KW-0472">Membrane</keyword>
<dbReference type="InterPro" id="IPR035897">
    <property type="entry name" value="Toll_tir_struct_dom_sf"/>
</dbReference>
<feature type="transmembrane region" description="Helical" evidence="4">
    <location>
        <begin position="181"/>
        <end position="200"/>
    </location>
</feature>
<dbReference type="Proteomes" id="UP000006882">
    <property type="component" value="Chromosome G8"/>
</dbReference>
<evidence type="ECO:0000256" key="3">
    <source>
        <dbReference type="ARBA" id="ARBA00023027"/>
    </source>
</evidence>
<dbReference type="Gene3D" id="3.40.50.10140">
    <property type="entry name" value="Toll/interleukin-1 receptor homology (TIR) domain"/>
    <property type="match status" value="1"/>
</dbReference>
<dbReference type="SUPFAM" id="SSF52200">
    <property type="entry name" value="Toll/Interleukin receptor TIR domain"/>
    <property type="match status" value="1"/>
</dbReference>
<dbReference type="Pfam" id="PF00931">
    <property type="entry name" value="NB-ARC"/>
    <property type="match status" value="1"/>
</dbReference>
<dbReference type="GO" id="GO:0043531">
    <property type="term" value="F:ADP binding"/>
    <property type="evidence" value="ECO:0007669"/>
    <property type="project" value="InterPro"/>
</dbReference>
<dbReference type="InterPro" id="IPR042197">
    <property type="entry name" value="Apaf_helical"/>
</dbReference>
<dbReference type="Gene3D" id="1.10.8.430">
    <property type="entry name" value="Helical domain of apoptotic protease-activating factors"/>
    <property type="match status" value="1"/>
</dbReference>
<dbReference type="InterPro" id="IPR027417">
    <property type="entry name" value="P-loop_NTPase"/>
</dbReference>
<dbReference type="SUPFAM" id="SSF52540">
    <property type="entry name" value="P-loop containing nucleoside triphosphate hydrolases"/>
    <property type="match status" value="1"/>
</dbReference>
<reference evidence="6 7" key="1">
    <citation type="journal article" date="2013" name="Nat. Genet.">
        <title>The high-quality draft genome of peach (Prunus persica) identifies unique patterns of genetic diversity, domestication and genome evolution.</title>
        <authorList>
            <consortium name="International Peach Genome Initiative"/>
            <person name="Verde I."/>
            <person name="Abbott A.G."/>
            <person name="Scalabrin S."/>
            <person name="Jung S."/>
            <person name="Shu S."/>
            <person name="Marroni F."/>
            <person name="Zhebentyayeva T."/>
            <person name="Dettori M.T."/>
            <person name="Grimwood J."/>
            <person name="Cattonaro F."/>
            <person name="Zuccolo A."/>
            <person name="Rossini L."/>
            <person name="Jenkins J."/>
            <person name="Vendramin E."/>
            <person name="Meisel L.A."/>
            <person name="Decroocq V."/>
            <person name="Sosinski B."/>
            <person name="Prochnik S."/>
            <person name="Mitros T."/>
            <person name="Policriti A."/>
            <person name="Cipriani G."/>
            <person name="Dondini L."/>
            <person name="Ficklin S."/>
            <person name="Goodstein D.M."/>
            <person name="Xuan P."/>
            <person name="Del Fabbro C."/>
            <person name="Aramini V."/>
            <person name="Copetti D."/>
            <person name="Gonzalez S."/>
            <person name="Horner D.S."/>
            <person name="Falchi R."/>
            <person name="Lucas S."/>
            <person name="Mica E."/>
            <person name="Maldonado J."/>
            <person name="Lazzari B."/>
            <person name="Bielenberg D."/>
            <person name="Pirona R."/>
            <person name="Miculan M."/>
            <person name="Barakat A."/>
            <person name="Testolin R."/>
            <person name="Stella A."/>
            <person name="Tartarini S."/>
            <person name="Tonutti P."/>
            <person name="Arus P."/>
            <person name="Orellana A."/>
            <person name="Wells C."/>
            <person name="Main D."/>
            <person name="Vizzotto G."/>
            <person name="Silva H."/>
            <person name="Salamini F."/>
            <person name="Schmutz J."/>
            <person name="Morgante M."/>
            <person name="Rokhsar D.S."/>
        </authorList>
    </citation>
    <scope>NUCLEOTIDE SEQUENCE [LARGE SCALE GENOMIC DNA]</scope>
    <source>
        <strain evidence="7">cv. Nemared</strain>
    </source>
</reference>
<keyword evidence="3" id="KW-0520">NAD</keyword>
<name>A0A251MRP2_PRUPE</name>
<keyword evidence="1" id="KW-0433">Leucine-rich repeat</keyword>
<evidence type="ECO:0000259" key="5">
    <source>
        <dbReference type="PROSITE" id="PS50104"/>
    </source>
</evidence>
<dbReference type="Gene3D" id="3.40.50.300">
    <property type="entry name" value="P-loop containing nucleotide triphosphate hydrolases"/>
    <property type="match status" value="2"/>
</dbReference>
<gene>
    <name evidence="6" type="ORF">PRUPE_8G023700</name>
</gene>
<keyword evidence="4" id="KW-0812">Transmembrane</keyword>
<dbReference type="InterPro" id="IPR002182">
    <property type="entry name" value="NB-ARC"/>
</dbReference>
<dbReference type="PANTHER" id="PTHR11017:SF527">
    <property type="entry name" value="TMV RESISTANCE PROTEIN N-LIKE"/>
    <property type="match status" value="1"/>
</dbReference>
<dbReference type="FunFam" id="3.40.50.10140:FF:000007">
    <property type="entry name" value="Disease resistance protein (TIR-NBS-LRR class)"/>
    <property type="match status" value="1"/>
</dbReference>
<keyword evidence="2" id="KW-0677">Repeat</keyword>
<sequence length="849" mass="98133">MALSTQRASTSRTSAEWAPPHWKHDVFLSFRAEDTRSGFLSHLYHELQYWQAIKTFKDDRDLEIGASISPELLIAIEQSHLAIIVLPPNYTSSTWCLDELSKILECMQDTKRILPIFYHVDPSDVRNQRRSFAEAFTKHEEKFRVVNWWRATLRKVANLFGWDSKHEEFSGKVEMVNRAPLGCYIYELMVILIFFLLVGIDSALEQLHLQLAPKDNDVRFIGIWGMGGAKQPLAKLVFERISHHFELSWFLSNVREVSGKQDGAGTFFTKKHLCNKKVLLILDDVHQLNQLKTLAGKKDWFGVGSRIIITTRDERLLVEHGIAIRYKVEVLKDDEALELFSQNAFKKNQPEEGFLELSRCFVHYAKGLPLALTTLGSFLYGRDQDKWKSAFDNLRKIRNPTIFHSLRVSYDGQEEIDKKIFLDVACFHTGKDEEQVIEILDSIYNISSRIRIDILIEKSLLIIEKFHDHKSVQMHDLIQEMAWEIVHLESPEEPCQRSRLWHGDDISHVFMHNSGTGAIEAIGLRLPKLEEVHWDCSEAFSKMHQLRLHEFDNVIVSSGPKDLPNSLRIIRWSWYPSKSLPSSFEPRFLVKLNMKHSKLSHLWDGAKVLSNLKVIDLCYSDQLTSTPDFTGIPNLEFLLLGFCTSLVEVHSSFAVLKKLTFLDLMDTNIKSLPSEVELDSLKRFIFYYNAKNIRRFVEQLNNLSHLYLNGIVFEQIRPSIEHLVGLKELKLLRCTKINKMVLSSLNRFTSLETLNLRFCNIGEGAILDDIGCLSSLKYLHLCGNDFVSLPSSIRFLSKLEFLGLKWCKRLERLPDLPLNIRSVNVDNCISLFSIGKPLCMRFRACVRFF</sequence>
<keyword evidence="7" id="KW-1185">Reference proteome</keyword>
<evidence type="ECO:0000256" key="1">
    <source>
        <dbReference type="ARBA" id="ARBA00022614"/>
    </source>
</evidence>
<dbReference type="InterPro" id="IPR058192">
    <property type="entry name" value="WHD_ROQ1-like"/>
</dbReference>
<dbReference type="PANTHER" id="PTHR11017">
    <property type="entry name" value="LEUCINE-RICH REPEAT-CONTAINING PROTEIN"/>
    <property type="match status" value="1"/>
</dbReference>
<dbReference type="Gramene" id="ONH89912">
    <property type="protein sequence ID" value="ONH89912"/>
    <property type="gene ID" value="PRUPE_8G023700"/>
</dbReference>
<dbReference type="SMART" id="SM00255">
    <property type="entry name" value="TIR"/>
    <property type="match status" value="1"/>
</dbReference>
<dbReference type="InterPro" id="IPR032675">
    <property type="entry name" value="LRR_dom_sf"/>
</dbReference>
<evidence type="ECO:0000313" key="7">
    <source>
        <dbReference type="Proteomes" id="UP000006882"/>
    </source>
</evidence>
<dbReference type="Pfam" id="PF23282">
    <property type="entry name" value="WHD_ROQ1"/>
    <property type="match status" value="1"/>
</dbReference>
<proteinExistence type="predicted"/>
<keyword evidence="4" id="KW-1133">Transmembrane helix</keyword>